<dbReference type="RefSeq" id="WP_188377802.1">
    <property type="nucleotide sequence ID" value="NZ_BMEL01000003.1"/>
</dbReference>
<keyword evidence="5" id="KW-0234">DNA repair</keyword>
<evidence type="ECO:0000256" key="5">
    <source>
        <dbReference type="ARBA" id="ARBA00023204"/>
    </source>
</evidence>
<dbReference type="GO" id="GO:0008725">
    <property type="term" value="F:DNA-3-methyladenine glycosylase activity"/>
    <property type="evidence" value="ECO:0007669"/>
    <property type="project" value="TreeGrafter"/>
</dbReference>
<evidence type="ECO:0000256" key="1">
    <source>
        <dbReference type="ARBA" id="ARBA00000086"/>
    </source>
</evidence>
<sequence length="289" mass="34128">MWKEKIESVTTYDFDYTLQRWAFDPLTKLDLEERWVAIPVKLHNENHVVYVKGIGATSDPKFEISSNSELVKEELFQHINWLFQWERDLNKVHEHFQATNLENLFNEYSGTPIVKDFHLYDCLIKVIIHQQLNMKFAYRLSTRFVENFGYKKNGVWFYPSPETVAQLEYSQLRELQFSQRKAEYVIDTSRLIAAGELDLEGLAEQSNDVVVKEMTKIRGIGPWTAENWLMFGVGRENLFPKADIGIQNALKKYFDMDRKPEFQEMVNLSKNWDPFKSYASLTLWRSIEG</sequence>
<dbReference type="EC" id="3.2.2.21" evidence="3"/>
<gene>
    <name evidence="7" type="primary">yfjP</name>
    <name evidence="7" type="ORF">GCM10010954_24440</name>
</gene>
<dbReference type="FunFam" id="1.10.340.30:FF:000004">
    <property type="entry name" value="DNA-3-methyladenine glycosylase II"/>
    <property type="match status" value="1"/>
</dbReference>
<dbReference type="Pfam" id="PF00730">
    <property type="entry name" value="HhH-GPD"/>
    <property type="match status" value="1"/>
</dbReference>
<feature type="domain" description="HhH-GPD" evidence="6">
    <location>
        <begin position="128"/>
        <end position="288"/>
    </location>
</feature>
<proteinExistence type="inferred from homology"/>
<evidence type="ECO:0000256" key="3">
    <source>
        <dbReference type="ARBA" id="ARBA00012000"/>
    </source>
</evidence>
<name>A0A917EYG2_HALAA</name>
<dbReference type="GO" id="GO:0043916">
    <property type="term" value="F:DNA-7-methylguanine glycosylase activity"/>
    <property type="evidence" value="ECO:0007669"/>
    <property type="project" value="TreeGrafter"/>
</dbReference>
<dbReference type="Proteomes" id="UP000660110">
    <property type="component" value="Unassembled WGS sequence"/>
</dbReference>
<accession>A0A917EYG2</accession>
<evidence type="ECO:0000256" key="4">
    <source>
        <dbReference type="ARBA" id="ARBA00022763"/>
    </source>
</evidence>
<dbReference type="Gene3D" id="1.10.1670.40">
    <property type="match status" value="1"/>
</dbReference>
<comment type="catalytic activity">
    <reaction evidence="1">
        <text>Hydrolysis of alkylated DNA, releasing 3-methyladenine, 3-methylguanine, 7-methylguanine and 7-methyladenine.</text>
        <dbReference type="EC" id="3.2.2.21"/>
    </reaction>
</comment>
<comment type="similarity">
    <text evidence="2">Belongs to the alkylbase DNA glycosidase AlkA family.</text>
</comment>
<dbReference type="Gene3D" id="1.10.340.30">
    <property type="entry name" value="Hypothetical protein, domain 2"/>
    <property type="match status" value="1"/>
</dbReference>
<protein>
    <recommendedName>
        <fullName evidence="3">DNA-3-methyladenine glycosylase II</fullName>
        <ecNumber evidence="3">3.2.2.21</ecNumber>
    </recommendedName>
</protein>
<dbReference type="SUPFAM" id="SSF48150">
    <property type="entry name" value="DNA-glycosylase"/>
    <property type="match status" value="1"/>
</dbReference>
<dbReference type="GO" id="GO:0006307">
    <property type="term" value="P:DNA alkylation repair"/>
    <property type="evidence" value="ECO:0007669"/>
    <property type="project" value="TreeGrafter"/>
</dbReference>
<evidence type="ECO:0000259" key="6">
    <source>
        <dbReference type="SMART" id="SM00478"/>
    </source>
</evidence>
<dbReference type="GO" id="GO:0032131">
    <property type="term" value="F:alkylated DNA binding"/>
    <property type="evidence" value="ECO:0007669"/>
    <property type="project" value="TreeGrafter"/>
</dbReference>
<dbReference type="GO" id="GO:0005737">
    <property type="term" value="C:cytoplasm"/>
    <property type="evidence" value="ECO:0007669"/>
    <property type="project" value="TreeGrafter"/>
</dbReference>
<reference evidence="7" key="2">
    <citation type="submission" date="2020-09" db="EMBL/GenBank/DDBJ databases">
        <authorList>
            <person name="Sun Q."/>
            <person name="Zhou Y."/>
        </authorList>
    </citation>
    <scope>NUCLEOTIDE SEQUENCE</scope>
    <source>
        <strain evidence="7">CGMCC 1.12153</strain>
    </source>
</reference>
<keyword evidence="8" id="KW-1185">Reference proteome</keyword>
<organism evidence="7 8">
    <name type="scientific">Halobacillus andaensis</name>
    <dbReference type="NCBI Taxonomy" id="1176239"/>
    <lineage>
        <taxon>Bacteria</taxon>
        <taxon>Bacillati</taxon>
        <taxon>Bacillota</taxon>
        <taxon>Bacilli</taxon>
        <taxon>Bacillales</taxon>
        <taxon>Bacillaceae</taxon>
        <taxon>Halobacillus</taxon>
    </lineage>
</organism>
<dbReference type="AlphaFoldDB" id="A0A917EYG2"/>
<dbReference type="CDD" id="cd00056">
    <property type="entry name" value="ENDO3c"/>
    <property type="match status" value="1"/>
</dbReference>
<dbReference type="InterPro" id="IPR051912">
    <property type="entry name" value="Alkylbase_DNA_Glycosylase/TA"/>
</dbReference>
<dbReference type="PANTHER" id="PTHR43003:SF5">
    <property type="entry name" value="DNA-3-METHYLADENINE GLYCOSYLASE"/>
    <property type="match status" value="1"/>
</dbReference>
<evidence type="ECO:0000256" key="2">
    <source>
        <dbReference type="ARBA" id="ARBA00010817"/>
    </source>
</evidence>
<dbReference type="InterPro" id="IPR011257">
    <property type="entry name" value="DNA_glycosylase"/>
</dbReference>
<dbReference type="EMBL" id="BMEL01000003">
    <property type="protein sequence ID" value="GGF24665.1"/>
    <property type="molecule type" value="Genomic_DNA"/>
</dbReference>
<dbReference type="GO" id="GO:0006285">
    <property type="term" value="P:base-excision repair, AP site formation"/>
    <property type="evidence" value="ECO:0007669"/>
    <property type="project" value="TreeGrafter"/>
</dbReference>
<evidence type="ECO:0000313" key="7">
    <source>
        <dbReference type="EMBL" id="GGF24665.1"/>
    </source>
</evidence>
<dbReference type="PANTHER" id="PTHR43003">
    <property type="entry name" value="DNA-3-METHYLADENINE GLYCOSYLASE"/>
    <property type="match status" value="1"/>
</dbReference>
<dbReference type="InterPro" id="IPR003265">
    <property type="entry name" value="HhH-GPD_domain"/>
</dbReference>
<reference evidence="7" key="1">
    <citation type="journal article" date="2014" name="Int. J. Syst. Evol. Microbiol.">
        <title>Complete genome sequence of Corynebacterium casei LMG S-19264T (=DSM 44701T), isolated from a smear-ripened cheese.</title>
        <authorList>
            <consortium name="US DOE Joint Genome Institute (JGI-PGF)"/>
            <person name="Walter F."/>
            <person name="Albersmeier A."/>
            <person name="Kalinowski J."/>
            <person name="Ruckert C."/>
        </authorList>
    </citation>
    <scope>NUCLEOTIDE SEQUENCE</scope>
    <source>
        <strain evidence="7">CGMCC 1.12153</strain>
    </source>
</reference>
<dbReference type="SMART" id="SM00478">
    <property type="entry name" value="ENDO3c"/>
    <property type="match status" value="1"/>
</dbReference>
<keyword evidence="4" id="KW-0227">DNA damage</keyword>
<comment type="caution">
    <text evidence="7">The sequence shown here is derived from an EMBL/GenBank/DDBJ whole genome shotgun (WGS) entry which is preliminary data.</text>
</comment>
<evidence type="ECO:0000313" key="8">
    <source>
        <dbReference type="Proteomes" id="UP000660110"/>
    </source>
</evidence>
<dbReference type="GO" id="GO:0032993">
    <property type="term" value="C:protein-DNA complex"/>
    <property type="evidence" value="ECO:0007669"/>
    <property type="project" value="TreeGrafter"/>
</dbReference>